<name>A0A1G2GU00_9BACT</name>
<evidence type="ECO:0000313" key="1">
    <source>
        <dbReference type="EMBL" id="OGZ53666.1"/>
    </source>
</evidence>
<sequence>MTRGSATLLILETEGFRAFLQGTRGKTAGKYPTGIILHQWRCEHKNKKGFAIGDGIVKYRGLF</sequence>
<evidence type="ECO:0000313" key="2">
    <source>
        <dbReference type="Proteomes" id="UP000179106"/>
    </source>
</evidence>
<proteinExistence type="predicted"/>
<accession>A0A1G2GU00</accession>
<comment type="caution">
    <text evidence="1">The sequence shown here is derived from an EMBL/GenBank/DDBJ whole genome shotgun (WGS) entry which is preliminary data.</text>
</comment>
<dbReference type="AlphaFoldDB" id="A0A1G2GU00"/>
<dbReference type="Proteomes" id="UP000179106">
    <property type="component" value="Unassembled WGS sequence"/>
</dbReference>
<dbReference type="STRING" id="1802126.A3B25_01315"/>
<gene>
    <name evidence="1" type="ORF">A3B25_01315</name>
</gene>
<reference evidence="1 2" key="1">
    <citation type="journal article" date="2016" name="Nat. Commun.">
        <title>Thousands of microbial genomes shed light on interconnected biogeochemical processes in an aquifer system.</title>
        <authorList>
            <person name="Anantharaman K."/>
            <person name="Brown C.T."/>
            <person name="Hug L.A."/>
            <person name="Sharon I."/>
            <person name="Castelle C.J."/>
            <person name="Probst A.J."/>
            <person name="Thomas B.C."/>
            <person name="Singh A."/>
            <person name="Wilkins M.J."/>
            <person name="Karaoz U."/>
            <person name="Brodie E.L."/>
            <person name="Williams K.H."/>
            <person name="Hubbard S.S."/>
            <person name="Banfield J.F."/>
        </authorList>
    </citation>
    <scope>NUCLEOTIDE SEQUENCE [LARGE SCALE GENOMIC DNA]</scope>
</reference>
<organism evidence="1 2">
    <name type="scientific">Candidatus Ryanbacteria bacterium RIFCSPLOWO2_01_FULL_48_26</name>
    <dbReference type="NCBI Taxonomy" id="1802126"/>
    <lineage>
        <taxon>Bacteria</taxon>
        <taxon>Candidatus Ryaniibacteriota</taxon>
    </lineage>
</organism>
<dbReference type="EMBL" id="MHNW01000014">
    <property type="protein sequence ID" value="OGZ53666.1"/>
    <property type="molecule type" value="Genomic_DNA"/>
</dbReference>
<protein>
    <submittedName>
        <fullName evidence="1">Uncharacterized protein</fullName>
    </submittedName>
</protein>